<organism evidence="2 3">
    <name type="scientific">Araneus ventricosus</name>
    <name type="common">Orbweaver spider</name>
    <name type="synonym">Epeira ventricosa</name>
    <dbReference type="NCBI Taxonomy" id="182803"/>
    <lineage>
        <taxon>Eukaryota</taxon>
        <taxon>Metazoa</taxon>
        <taxon>Ecdysozoa</taxon>
        <taxon>Arthropoda</taxon>
        <taxon>Chelicerata</taxon>
        <taxon>Arachnida</taxon>
        <taxon>Araneae</taxon>
        <taxon>Araneomorphae</taxon>
        <taxon>Entelegynae</taxon>
        <taxon>Araneoidea</taxon>
        <taxon>Araneidae</taxon>
        <taxon>Araneus</taxon>
    </lineage>
</organism>
<name>A0A4Y2AB96_ARAVE</name>
<comment type="caution">
    <text evidence="2">The sequence shown here is derived from an EMBL/GenBank/DDBJ whole genome shotgun (WGS) entry which is preliminary data.</text>
</comment>
<dbReference type="Proteomes" id="UP000499080">
    <property type="component" value="Unassembled WGS sequence"/>
</dbReference>
<evidence type="ECO:0000313" key="3">
    <source>
        <dbReference type="Proteomes" id="UP000499080"/>
    </source>
</evidence>
<protein>
    <submittedName>
        <fullName evidence="2">Uncharacterized protein</fullName>
    </submittedName>
</protein>
<evidence type="ECO:0000313" key="2">
    <source>
        <dbReference type="EMBL" id="GBL77038.1"/>
    </source>
</evidence>
<feature type="compositionally biased region" description="Acidic residues" evidence="1">
    <location>
        <begin position="27"/>
        <end position="47"/>
    </location>
</feature>
<evidence type="ECO:0000256" key="1">
    <source>
        <dbReference type="SAM" id="MobiDB-lite"/>
    </source>
</evidence>
<dbReference type="EMBL" id="BGPR01000011">
    <property type="protein sequence ID" value="GBL77038.1"/>
    <property type="molecule type" value="Genomic_DNA"/>
</dbReference>
<feature type="region of interest" description="Disordered" evidence="1">
    <location>
        <begin position="27"/>
        <end position="49"/>
    </location>
</feature>
<keyword evidence="3" id="KW-1185">Reference proteome</keyword>
<reference evidence="2 3" key="1">
    <citation type="journal article" date="2019" name="Sci. Rep.">
        <title>Orb-weaving spider Araneus ventricosus genome elucidates the spidroin gene catalogue.</title>
        <authorList>
            <person name="Kono N."/>
            <person name="Nakamura H."/>
            <person name="Ohtoshi R."/>
            <person name="Moran D.A.P."/>
            <person name="Shinohara A."/>
            <person name="Yoshida Y."/>
            <person name="Fujiwara M."/>
            <person name="Mori M."/>
            <person name="Tomita M."/>
            <person name="Arakawa K."/>
        </authorList>
    </citation>
    <scope>NUCLEOTIDE SEQUENCE [LARGE SCALE GENOMIC DNA]</scope>
</reference>
<proteinExistence type="predicted"/>
<dbReference type="AlphaFoldDB" id="A0A4Y2AB96"/>
<accession>A0A4Y2AB96</accession>
<gene>
    <name evidence="2" type="ORF">AVEN_12689_1</name>
</gene>
<sequence>MSGINSEEYLTADDDLTVFEEVTEEDIVSEITDEVENNDKEYDDDTDPSQSLLTYQEPLQSVQSLRAFFFKPFIHK</sequence>